<dbReference type="PROSITE" id="PS50240">
    <property type="entry name" value="TRYPSIN_DOM"/>
    <property type="match status" value="1"/>
</dbReference>
<evidence type="ECO:0000313" key="4">
    <source>
        <dbReference type="Proteomes" id="UP000663880"/>
    </source>
</evidence>
<dbReference type="SUPFAM" id="SSF50494">
    <property type="entry name" value="Trypsin-like serine proteases"/>
    <property type="match status" value="1"/>
</dbReference>
<dbReference type="Proteomes" id="UP000663880">
    <property type="component" value="Unassembled WGS sequence"/>
</dbReference>
<gene>
    <name evidence="3" type="ORF">PMACD_LOCUS5086</name>
</gene>
<reference evidence="3" key="1">
    <citation type="submission" date="2021-02" db="EMBL/GenBank/DDBJ databases">
        <authorList>
            <person name="Steward A R."/>
        </authorList>
    </citation>
    <scope>NUCLEOTIDE SEQUENCE</scope>
</reference>
<feature type="chain" id="PRO_5032532560" description="Peptidase S1 domain-containing protein" evidence="1">
    <location>
        <begin position="21"/>
        <end position="334"/>
    </location>
</feature>
<sequence>METLLQLSLVILILCHSVLTETKIKRFPRNVPSSFESVDICNYEIPSKINFHSNHHSISIRKCGEYLAEVELRERQREFNKKCKNQWTVESTPEYSHMAAVGLETGRRSFKLQCAGALISPNFVLTAFTCYLYPNKNHTVSPNIVRLGTANIKNQHKTAVNIGIKRIIKHPMQKDIYNDLALVELSNAVKFSKYIQPVCLSTVAEISHRPISVTGWNFRSSKNIYKPFNSTLQSANIRKFDKNCFAKDTKTNFNQKMFCSDNINIDGIASCPSNYGSTLQINLNVSKNEGALYKLLAIIPPQNNKNSADTCKSNEVIYIEIKPYLNWIERNVWP</sequence>
<dbReference type="InterPro" id="IPR009003">
    <property type="entry name" value="Peptidase_S1_PA"/>
</dbReference>
<dbReference type="InterPro" id="IPR001254">
    <property type="entry name" value="Trypsin_dom"/>
</dbReference>
<evidence type="ECO:0000259" key="2">
    <source>
        <dbReference type="PROSITE" id="PS50240"/>
    </source>
</evidence>
<protein>
    <recommendedName>
        <fullName evidence="2">Peptidase S1 domain-containing protein</fullName>
    </recommendedName>
</protein>
<comment type="caution">
    <text evidence="3">The sequence shown here is derived from an EMBL/GenBank/DDBJ whole genome shotgun (WGS) entry which is preliminary data.</text>
</comment>
<keyword evidence="1" id="KW-0732">Signal</keyword>
<feature type="signal peptide" evidence="1">
    <location>
        <begin position="1"/>
        <end position="20"/>
    </location>
</feature>
<proteinExistence type="predicted"/>
<dbReference type="InterPro" id="IPR043504">
    <property type="entry name" value="Peptidase_S1_PA_chymotrypsin"/>
</dbReference>
<dbReference type="SMART" id="SM00020">
    <property type="entry name" value="Tryp_SPc"/>
    <property type="match status" value="1"/>
</dbReference>
<organism evidence="3 4">
    <name type="scientific">Pieris macdunnoughi</name>
    <dbReference type="NCBI Taxonomy" id="345717"/>
    <lineage>
        <taxon>Eukaryota</taxon>
        <taxon>Metazoa</taxon>
        <taxon>Ecdysozoa</taxon>
        <taxon>Arthropoda</taxon>
        <taxon>Hexapoda</taxon>
        <taxon>Insecta</taxon>
        <taxon>Pterygota</taxon>
        <taxon>Neoptera</taxon>
        <taxon>Endopterygota</taxon>
        <taxon>Lepidoptera</taxon>
        <taxon>Glossata</taxon>
        <taxon>Ditrysia</taxon>
        <taxon>Papilionoidea</taxon>
        <taxon>Pieridae</taxon>
        <taxon>Pierinae</taxon>
        <taxon>Pieris</taxon>
    </lineage>
</organism>
<dbReference type="Gene3D" id="2.40.10.10">
    <property type="entry name" value="Trypsin-like serine proteases"/>
    <property type="match status" value="1"/>
</dbReference>
<dbReference type="PANTHER" id="PTHR24260">
    <property type="match status" value="1"/>
</dbReference>
<dbReference type="EMBL" id="CAJOBZ010000009">
    <property type="protein sequence ID" value="CAF4828486.1"/>
    <property type="molecule type" value="Genomic_DNA"/>
</dbReference>
<evidence type="ECO:0000313" key="3">
    <source>
        <dbReference type="EMBL" id="CAF4828486.1"/>
    </source>
</evidence>
<keyword evidence="4" id="KW-1185">Reference proteome</keyword>
<dbReference type="AlphaFoldDB" id="A0A821QR35"/>
<name>A0A821QR35_9NEOP</name>
<evidence type="ECO:0000256" key="1">
    <source>
        <dbReference type="SAM" id="SignalP"/>
    </source>
</evidence>
<dbReference type="PANTHER" id="PTHR24260:SF147">
    <property type="entry name" value="EG:BACR7A4.3 PROTEIN-RELATED"/>
    <property type="match status" value="1"/>
</dbReference>
<dbReference type="InterPro" id="IPR051333">
    <property type="entry name" value="CLIP_Serine_Protease"/>
</dbReference>
<accession>A0A821QR35</accession>
<dbReference type="Pfam" id="PF00089">
    <property type="entry name" value="Trypsin"/>
    <property type="match status" value="1"/>
</dbReference>
<dbReference type="GO" id="GO:0004252">
    <property type="term" value="F:serine-type endopeptidase activity"/>
    <property type="evidence" value="ECO:0007669"/>
    <property type="project" value="InterPro"/>
</dbReference>
<feature type="domain" description="Peptidase S1" evidence="2">
    <location>
        <begin position="98"/>
        <end position="333"/>
    </location>
</feature>
<dbReference type="OrthoDB" id="10012881at2759"/>
<dbReference type="GO" id="GO:0006508">
    <property type="term" value="P:proteolysis"/>
    <property type="evidence" value="ECO:0007669"/>
    <property type="project" value="InterPro"/>
</dbReference>